<dbReference type="InterPro" id="IPR036426">
    <property type="entry name" value="Bulb-type_lectin_dom_sf"/>
</dbReference>
<keyword evidence="6 18" id="KW-0732">Signal</keyword>
<evidence type="ECO:0000256" key="10">
    <source>
        <dbReference type="ARBA" id="ARBA00023157"/>
    </source>
</evidence>
<feature type="domain" description="Protein kinase" evidence="19">
    <location>
        <begin position="496"/>
        <end position="775"/>
    </location>
</feature>
<evidence type="ECO:0000259" key="21">
    <source>
        <dbReference type="PROSITE" id="PS50948"/>
    </source>
</evidence>
<proteinExistence type="inferred from homology"/>
<dbReference type="GO" id="GO:0051707">
    <property type="term" value="P:response to other organism"/>
    <property type="evidence" value="ECO:0007669"/>
    <property type="project" value="UniProtKB-ARBA"/>
</dbReference>
<dbReference type="AlphaFoldDB" id="A0A804M9V7"/>
<dbReference type="SUPFAM" id="SSF56112">
    <property type="entry name" value="Protein kinase-like (PK-like)"/>
    <property type="match status" value="1"/>
</dbReference>
<evidence type="ECO:0000256" key="2">
    <source>
        <dbReference type="ARBA" id="ARBA00022475"/>
    </source>
</evidence>
<evidence type="ECO:0000313" key="23">
    <source>
        <dbReference type="Proteomes" id="UP000007305"/>
    </source>
</evidence>
<keyword evidence="23" id="KW-1185">Reference proteome</keyword>
<evidence type="ECO:0000259" key="20">
    <source>
        <dbReference type="PROSITE" id="PS50927"/>
    </source>
</evidence>
<evidence type="ECO:0000256" key="9">
    <source>
        <dbReference type="ARBA" id="ARBA00022840"/>
    </source>
</evidence>
<keyword evidence="9 15" id="KW-0067">ATP-binding</keyword>
<dbReference type="Gene3D" id="1.10.510.10">
    <property type="entry name" value="Transferase(Phosphotransferase) domain 1"/>
    <property type="match status" value="1"/>
</dbReference>
<dbReference type="GO" id="GO:0004674">
    <property type="term" value="F:protein serine/threonine kinase activity"/>
    <property type="evidence" value="ECO:0007669"/>
    <property type="project" value="UniProtKB-KW"/>
</dbReference>
<dbReference type="PROSITE" id="PS50011">
    <property type="entry name" value="PROTEIN_KINASE_DOM"/>
    <property type="match status" value="1"/>
</dbReference>
<gene>
    <name evidence="22" type="primary">LOC103648368</name>
</gene>
<dbReference type="EnsemblPlants" id="Zm00001eb069490_T002">
    <property type="protein sequence ID" value="Zm00001eb069490_P002"/>
    <property type="gene ID" value="Zm00001eb069490"/>
</dbReference>
<dbReference type="GO" id="GO:0005886">
    <property type="term" value="C:plasma membrane"/>
    <property type="evidence" value="ECO:0007669"/>
    <property type="project" value="UniProtKB-SubCell"/>
</dbReference>
<dbReference type="InterPro" id="IPR000858">
    <property type="entry name" value="S_locus_glycoprot_dom"/>
</dbReference>
<evidence type="ECO:0000256" key="4">
    <source>
        <dbReference type="ARBA" id="ARBA00022536"/>
    </source>
</evidence>
<evidence type="ECO:0000256" key="15">
    <source>
        <dbReference type="PIRNR" id="PIRNR000641"/>
    </source>
</evidence>
<keyword evidence="4" id="KW-0245">EGF-like domain</keyword>
<evidence type="ECO:0000256" key="8">
    <source>
        <dbReference type="ARBA" id="ARBA00022777"/>
    </source>
</evidence>
<name>A0A804M9V7_MAIZE</name>
<dbReference type="SMART" id="SM00473">
    <property type="entry name" value="PAN_AP"/>
    <property type="match status" value="1"/>
</dbReference>
<evidence type="ECO:0000256" key="1">
    <source>
        <dbReference type="ARBA" id="ARBA00004251"/>
    </source>
</evidence>
<evidence type="ECO:0000256" key="7">
    <source>
        <dbReference type="ARBA" id="ARBA00022741"/>
    </source>
</evidence>
<keyword evidence="2" id="KW-1003">Cell membrane</keyword>
<evidence type="ECO:0000256" key="3">
    <source>
        <dbReference type="ARBA" id="ARBA00022527"/>
    </source>
</evidence>
<keyword evidence="17" id="KW-1133">Transmembrane helix</keyword>
<dbReference type="FunFam" id="2.90.10.10:FF:000014">
    <property type="entry name" value="Serine/threonine-protein kinase"/>
    <property type="match status" value="1"/>
</dbReference>
<protein>
    <recommendedName>
        <fullName evidence="15">Receptor-like serine/threonine-protein kinase</fullName>
        <ecNumber evidence="15">2.7.11.1</ecNumber>
    </recommendedName>
</protein>
<keyword evidence="5 15" id="KW-0808">Transferase</keyword>
<keyword evidence="10" id="KW-1015">Disulfide bond</keyword>
<dbReference type="Gramene" id="Zm00001eb069490_T002">
    <property type="protein sequence ID" value="Zm00001eb069490_P002"/>
    <property type="gene ID" value="Zm00001eb069490"/>
</dbReference>
<dbReference type="InterPro" id="IPR017441">
    <property type="entry name" value="Protein_kinase_ATP_BS"/>
</dbReference>
<dbReference type="Gene3D" id="3.30.200.20">
    <property type="entry name" value="Phosphorylase Kinase, domain 1"/>
    <property type="match status" value="1"/>
</dbReference>
<evidence type="ECO:0000256" key="5">
    <source>
        <dbReference type="ARBA" id="ARBA00022679"/>
    </source>
</evidence>
<dbReference type="Pfam" id="PF00954">
    <property type="entry name" value="S_locus_glycop"/>
    <property type="match status" value="1"/>
</dbReference>
<evidence type="ECO:0000256" key="13">
    <source>
        <dbReference type="ARBA" id="ARBA00047899"/>
    </source>
</evidence>
<dbReference type="InterPro" id="IPR001480">
    <property type="entry name" value="Bulb-type_lectin_dom"/>
</dbReference>
<dbReference type="InterPro" id="IPR024171">
    <property type="entry name" value="SRK-like_kinase"/>
</dbReference>
<keyword evidence="12" id="KW-0325">Glycoprotein</keyword>
<dbReference type="CDD" id="cd00028">
    <property type="entry name" value="B_lectin"/>
    <property type="match status" value="1"/>
</dbReference>
<evidence type="ECO:0000256" key="14">
    <source>
        <dbReference type="ARBA" id="ARBA00048679"/>
    </source>
</evidence>
<comment type="subcellular location">
    <subcellularLocation>
        <location evidence="1">Cell membrane</location>
        <topology evidence="1">Single-pass type I membrane protein</topology>
    </subcellularLocation>
</comment>
<dbReference type="InterPro" id="IPR001245">
    <property type="entry name" value="Ser-Thr/Tyr_kinase_cat_dom"/>
</dbReference>
<dbReference type="PROSITE" id="PS00108">
    <property type="entry name" value="PROTEIN_KINASE_ST"/>
    <property type="match status" value="1"/>
</dbReference>
<evidence type="ECO:0000259" key="19">
    <source>
        <dbReference type="PROSITE" id="PS50011"/>
    </source>
</evidence>
<feature type="transmembrane region" description="Helical" evidence="17">
    <location>
        <begin position="428"/>
        <end position="448"/>
    </location>
</feature>
<evidence type="ECO:0000313" key="22">
    <source>
        <dbReference type="EnsemblPlants" id="Zm00001eb069490_P002"/>
    </source>
</evidence>
<evidence type="ECO:0000256" key="17">
    <source>
        <dbReference type="SAM" id="Phobius"/>
    </source>
</evidence>
<dbReference type="InterPro" id="IPR011009">
    <property type="entry name" value="Kinase-like_dom_sf"/>
</dbReference>
<dbReference type="PANTHER" id="PTHR27002:SF1118">
    <property type="entry name" value="NON-SPECIFIC SERINE_THREONINE PROTEIN KINASE"/>
    <property type="match status" value="1"/>
</dbReference>
<dbReference type="Pfam" id="PF08276">
    <property type="entry name" value="PAN_2"/>
    <property type="match status" value="1"/>
</dbReference>
<feature type="signal peptide" evidence="18">
    <location>
        <begin position="1"/>
        <end position="19"/>
    </location>
</feature>
<feature type="domain" description="Apple" evidence="21">
    <location>
        <begin position="333"/>
        <end position="416"/>
    </location>
</feature>
<keyword evidence="17" id="KW-0472">Membrane</keyword>
<dbReference type="InterPro" id="IPR003609">
    <property type="entry name" value="Pan_app"/>
</dbReference>
<dbReference type="GO" id="GO:0048544">
    <property type="term" value="P:recognition of pollen"/>
    <property type="evidence" value="ECO:0007669"/>
    <property type="project" value="InterPro"/>
</dbReference>
<evidence type="ECO:0000256" key="11">
    <source>
        <dbReference type="ARBA" id="ARBA00023170"/>
    </source>
</evidence>
<feature type="chain" id="PRO_5032450707" description="Receptor-like serine/threonine-protein kinase" evidence="18">
    <location>
        <begin position="20"/>
        <end position="812"/>
    </location>
</feature>
<dbReference type="SMART" id="SM00108">
    <property type="entry name" value="B_lectin"/>
    <property type="match status" value="1"/>
</dbReference>
<comment type="similarity">
    <text evidence="15">Belongs to the protein kinase superfamily. Ser/Thr protein kinase family.</text>
</comment>
<dbReference type="FunFam" id="3.30.200.20:FF:000402">
    <property type="entry name" value="Serine/threonine-protein kinase"/>
    <property type="match status" value="1"/>
</dbReference>
<comment type="catalytic activity">
    <reaction evidence="14 15">
        <text>L-seryl-[protein] + ATP = O-phospho-L-seryl-[protein] + ADP + H(+)</text>
        <dbReference type="Rhea" id="RHEA:17989"/>
        <dbReference type="Rhea" id="RHEA-COMP:9863"/>
        <dbReference type="Rhea" id="RHEA-COMP:11604"/>
        <dbReference type="ChEBI" id="CHEBI:15378"/>
        <dbReference type="ChEBI" id="CHEBI:29999"/>
        <dbReference type="ChEBI" id="CHEBI:30616"/>
        <dbReference type="ChEBI" id="CHEBI:83421"/>
        <dbReference type="ChEBI" id="CHEBI:456216"/>
        <dbReference type="EC" id="2.7.11.1"/>
    </reaction>
</comment>
<organism evidence="22 23">
    <name type="scientific">Zea mays</name>
    <name type="common">Maize</name>
    <dbReference type="NCBI Taxonomy" id="4577"/>
    <lineage>
        <taxon>Eukaryota</taxon>
        <taxon>Viridiplantae</taxon>
        <taxon>Streptophyta</taxon>
        <taxon>Embryophyta</taxon>
        <taxon>Tracheophyta</taxon>
        <taxon>Spermatophyta</taxon>
        <taxon>Magnoliopsida</taxon>
        <taxon>Liliopsida</taxon>
        <taxon>Poales</taxon>
        <taxon>Poaceae</taxon>
        <taxon>PACMAD clade</taxon>
        <taxon>Panicoideae</taxon>
        <taxon>Andropogonodae</taxon>
        <taxon>Andropogoneae</taxon>
        <taxon>Tripsacinae</taxon>
        <taxon>Zea</taxon>
    </lineage>
</organism>
<evidence type="ECO:0000256" key="16">
    <source>
        <dbReference type="PROSITE-ProRule" id="PRU10141"/>
    </source>
</evidence>
<dbReference type="CDD" id="cd01098">
    <property type="entry name" value="PAN_AP_plant"/>
    <property type="match status" value="1"/>
</dbReference>
<evidence type="ECO:0000256" key="12">
    <source>
        <dbReference type="ARBA" id="ARBA00023180"/>
    </source>
</evidence>
<dbReference type="Gene3D" id="2.90.10.10">
    <property type="entry name" value="Bulb-type lectin domain"/>
    <property type="match status" value="1"/>
</dbReference>
<keyword evidence="3 15" id="KW-0723">Serine/threonine-protein kinase</keyword>
<accession>A0A804M9V7</accession>
<dbReference type="PANTHER" id="PTHR27002">
    <property type="entry name" value="RECEPTOR-LIKE SERINE/THREONINE-PROTEIN KINASE SD1-8"/>
    <property type="match status" value="1"/>
</dbReference>
<dbReference type="FunFam" id="1.10.510.10:FF:000060">
    <property type="entry name" value="G-type lectin S-receptor-like serine/threonine-protein kinase"/>
    <property type="match status" value="1"/>
</dbReference>
<keyword evidence="17" id="KW-0812">Transmembrane</keyword>
<comment type="catalytic activity">
    <reaction evidence="13 15">
        <text>L-threonyl-[protein] + ATP = O-phospho-L-threonyl-[protein] + ADP + H(+)</text>
        <dbReference type="Rhea" id="RHEA:46608"/>
        <dbReference type="Rhea" id="RHEA-COMP:11060"/>
        <dbReference type="Rhea" id="RHEA-COMP:11605"/>
        <dbReference type="ChEBI" id="CHEBI:15378"/>
        <dbReference type="ChEBI" id="CHEBI:30013"/>
        <dbReference type="ChEBI" id="CHEBI:30616"/>
        <dbReference type="ChEBI" id="CHEBI:61977"/>
        <dbReference type="ChEBI" id="CHEBI:456216"/>
        <dbReference type="EC" id="2.7.11.1"/>
    </reaction>
</comment>
<feature type="binding site" evidence="16">
    <location>
        <position position="524"/>
    </location>
    <ligand>
        <name>ATP</name>
        <dbReference type="ChEBI" id="CHEBI:30616"/>
    </ligand>
</feature>
<dbReference type="SMART" id="SM00220">
    <property type="entry name" value="S_TKc"/>
    <property type="match status" value="1"/>
</dbReference>
<dbReference type="InterPro" id="IPR000719">
    <property type="entry name" value="Prot_kinase_dom"/>
</dbReference>
<dbReference type="InParanoid" id="A0A804M9V7"/>
<dbReference type="PIRSF" id="PIRSF000641">
    <property type="entry name" value="SRK"/>
    <property type="match status" value="1"/>
</dbReference>
<reference evidence="22" key="2">
    <citation type="submission" date="2019-07" db="EMBL/GenBank/DDBJ databases">
        <authorList>
            <person name="Seetharam A."/>
            <person name="Woodhouse M."/>
            <person name="Cannon E."/>
        </authorList>
    </citation>
    <scope>NUCLEOTIDE SEQUENCE [LARGE SCALE GENOMIC DNA]</scope>
    <source>
        <strain evidence="22">cv. B73</strain>
    </source>
</reference>
<dbReference type="SUPFAM" id="SSF51110">
    <property type="entry name" value="alpha-D-mannose-specific plant lectins"/>
    <property type="match status" value="1"/>
</dbReference>
<dbReference type="PROSITE" id="PS00107">
    <property type="entry name" value="PROTEIN_KINASE_ATP"/>
    <property type="match status" value="1"/>
</dbReference>
<dbReference type="Pfam" id="PF07714">
    <property type="entry name" value="PK_Tyr_Ser-Thr"/>
    <property type="match status" value="1"/>
</dbReference>
<evidence type="ECO:0000256" key="18">
    <source>
        <dbReference type="SAM" id="SignalP"/>
    </source>
</evidence>
<reference evidence="23" key="1">
    <citation type="submission" date="2015-12" db="EMBL/GenBank/DDBJ databases">
        <title>Update maize B73 reference genome by single molecule sequencing technologies.</title>
        <authorList>
            <consortium name="Maize Genome Sequencing Project"/>
            <person name="Ware D."/>
        </authorList>
    </citation>
    <scope>NUCLEOTIDE SEQUENCE [LARGE SCALE GENOMIC DNA]</scope>
    <source>
        <strain evidence="23">cv. B73</strain>
    </source>
</reference>
<dbReference type="Pfam" id="PF01453">
    <property type="entry name" value="B_lectin"/>
    <property type="match status" value="1"/>
</dbReference>
<dbReference type="CDD" id="cd14066">
    <property type="entry name" value="STKc_IRAK"/>
    <property type="match status" value="1"/>
</dbReference>
<dbReference type="Proteomes" id="UP000007305">
    <property type="component" value="Chromosome 2"/>
</dbReference>
<feature type="domain" description="Bulb-type lectin" evidence="20">
    <location>
        <begin position="20"/>
        <end position="145"/>
    </location>
</feature>
<dbReference type="PROSITE" id="PS50927">
    <property type="entry name" value="BULB_LECTIN"/>
    <property type="match status" value="1"/>
</dbReference>
<keyword evidence="11" id="KW-0675">Receptor</keyword>
<dbReference type="EC" id="2.7.11.1" evidence="15"/>
<dbReference type="GO" id="GO:0005524">
    <property type="term" value="F:ATP binding"/>
    <property type="evidence" value="ECO:0007669"/>
    <property type="project" value="UniProtKB-UniRule"/>
</dbReference>
<reference evidence="22" key="3">
    <citation type="submission" date="2021-05" db="UniProtKB">
        <authorList>
            <consortium name="EnsemblPlants"/>
        </authorList>
    </citation>
    <scope>IDENTIFICATION</scope>
    <source>
        <strain evidence="22">cv. B73</strain>
    </source>
</reference>
<evidence type="ECO:0000256" key="6">
    <source>
        <dbReference type="ARBA" id="ARBA00022729"/>
    </source>
</evidence>
<dbReference type="PROSITE" id="PS50948">
    <property type="entry name" value="PAN"/>
    <property type="match status" value="1"/>
</dbReference>
<dbReference type="InterPro" id="IPR008271">
    <property type="entry name" value="Ser/Thr_kinase_AS"/>
</dbReference>
<sequence length="812" mass="90472">MVYIRSAFILIFLSSPCQSNDQLTQTKPLLLEDTLISEGGDFALGFFSPTNSSKKLYIGIWYHRVTERTVVWVANRDNPITTPSAMLAITDNLELVLSDSQGHTLWMATGNTSGDAGGAASAVLLNSGNFVLRLPNGTEVWHSFDHPTDTILPTMRILLSFKTQPATRLIAWKGPDNPSTGDISSGMDSTNLQMFIWKGALPYYRFPVVNDMAVAGAMYQQSNGNAAIMYETRVNAGDALYYTYTVSSGSPYTRFSLDYTGKGRLLSWNSTTSSWTVIIEHPHSCDLYASCGPFSYCDQMGPLPTTCQCPDGFELLNSLNFSRGCRRKEELKCGVGNYFMAMSSMKLPDKFLHIKNRTFDQCADECTRNCSCMAYAYANLSSIGAVGDTSRCLVWSGDLIDMEKNSFSEVLYIRLGGSVRRKSSLLKILLPIILCVLLLMLGALVWTCKSRGKRQKKRVQKRRMLEYLSSTDDAGDKNINFPFISFENIVTATDNFSESNLLGKGGFGKVYKGMLEGTKEVAVKRLSTGSGQGKEEFKNEVVLIAKLQHKNLVKLLGCCIHEDEKLLVYEYLPNKSLDYFLFASARKSMLQWPTRFKIIQGVARGIMYLHHDSRLTVIHRDLKASNILLDKEMNPKISDFGMARIFSGDQLQANTNRVVGTYGYMSPEYAMKGAFSVKSDTYSFGVLILEIVSGLKISSPYLIMDFSNLITFAWNMWKDGKPEDFLDSSVTESCSLDEVSRCIHIGLLCAQDNPSCRPLMSTVVSMLENKATPLPTPKQPKDFALRDYNPGNEGVHRELSVNDTSLTMVEGR</sequence>
<keyword evidence="7 15" id="KW-0547">Nucleotide-binding</keyword>
<keyword evidence="8 15" id="KW-0418">Kinase</keyword>